<dbReference type="AlphaFoldDB" id="C9LCD2"/>
<dbReference type="STRING" id="537007.BLAHAN_07090"/>
<proteinExistence type="predicted"/>
<evidence type="ECO:0000259" key="9">
    <source>
        <dbReference type="PROSITE" id="PS51755"/>
    </source>
</evidence>
<dbReference type="KEGG" id="bhan:CGC63_00770"/>
<keyword evidence="6" id="KW-0597">Phosphoprotein</keyword>
<reference evidence="10" key="1">
    <citation type="submission" date="2009-09" db="EMBL/GenBank/DDBJ databases">
        <authorList>
            <person name="Weinstock G."/>
            <person name="Sodergren E."/>
            <person name="Clifton S."/>
            <person name="Fulton L."/>
            <person name="Fulton B."/>
            <person name="Courtney L."/>
            <person name="Fronick C."/>
            <person name="Harrison M."/>
            <person name="Strong C."/>
            <person name="Farmer C."/>
            <person name="Delahaunty K."/>
            <person name="Markovic C."/>
            <person name="Hall O."/>
            <person name="Minx P."/>
            <person name="Tomlinson C."/>
            <person name="Mitreva M."/>
            <person name="Nelson J."/>
            <person name="Hou S."/>
            <person name="Wollam A."/>
            <person name="Pepin K.H."/>
            <person name="Johnson M."/>
            <person name="Bhonagiri V."/>
            <person name="Nash W.E."/>
            <person name="Warren W."/>
            <person name="Chinwalla A."/>
            <person name="Mardis E.R."/>
            <person name="Wilson R.K."/>
        </authorList>
    </citation>
    <scope>NUCLEOTIDE SEQUENCE [LARGE SCALE GENOMIC DNA]</scope>
    <source>
        <strain evidence="10">DSM 20583</strain>
    </source>
</reference>
<dbReference type="Gene3D" id="1.10.10.10">
    <property type="entry name" value="Winged helix-like DNA-binding domain superfamily/Winged helix DNA-binding domain"/>
    <property type="match status" value="1"/>
</dbReference>
<dbReference type="Gene3D" id="3.40.50.2300">
    <property type="match status" value="1"/>
</dbReference>
<dbReference type="InterPro" id="IPR001867">
    <property type="entry name" value="OmpR/PhoB-type_DNA-bd"/>
</dbReference>
<dbReference type="eggNOG" id="COG0745">
    <property type="taxonomic scope" value="Bacteria"/>
</dbReference>
<dbReference type="InterPro" id="IPR001789">
    <property type="entry name" value="Sig_transdc_resp-reg_receiver"/>
</dbReference>
<feature type="DNA-binding region" description="OmpR/PhoB-type" evidence="7">
    <location>
        <begin position="125"/>
        <end position="224"/>
    </location>
</feature>
<evidence type="ECO:0000259" key="8">
    <source>
        <dbReference type="PROSITE" id="PS50110"/>
    </source>
</evidence>
<keyword evidence="11" id="KW-1185">Reference proteome</keyword>
<dbReference type="InterPro" id="IPR016032">
    <property type="entry name" value="Sig_transdc_resp-reg_C-effctor"/>
</dbReference>
<dbReference type="SUPFAM" id="SSF46894">
    <property type="entry name" value="C-terminal effector domain of the bipartite response regulators"/>
    <property type="match status" value="1"/>
</dbReference>
<feature type="domain" description="OmpR/PhoB-type" evidence="9">
    <location>
        <begin position="125"/>
        <end position="224"/>
    </location>
</feature>
<evidence type="ECO:0000313" key="11">
    <source>
        <dbReference type="Proteomes" id="UP000003755"/>
    </source>
</evidence>
<evidence type="ECO:0000256" key="6">
    <source>
        <dbReference type="PROSITE-ProRule" id="PRU00169"/>
    </source>
</evidence>
<protein>
    <recommendedName>
        <fullName evidence="1">Stage 0 sporulation protein A homolog</fullName>
    </recommendedName>
</protein>
<dbReference type="HOGENOM" id="CLU_000445_30_3_9"/>
<dbReference type="Gene3D" id="6.10.250.690">
    <property type="match status" value="1"/>
</dbReference>
<gene>
    <name evidence="10" type="ORF">BLAHAN_07090</name>
</gene>
<feature type="modified residue" description="4-aspartylphosphate" evidence="6">
    <location>
        <position position="53"/>
    </location>
</feature>
<dbReference type="SUPFAM" id="SSF52172">
    <property type="entry name" value="CheY-like"/>
    <property type="match status" value="1"/>
</dbReference>
<dbReference type="PROSITE" id="PS50110">
    <property type="entry name" value="RESPONSE_REGULATORY"/>
    <property type="match status" value="1"/>
</dbReference>
<dbReference type="PANTHER" id="PTHR48111">
    <property type="entry name" value="REGULATOR OF RPOS"/>
    <property type="match status" value="1"/>
</dbReference>
<comment type="caution">
    <text evidence="10">The sequence shown here is derived from an EMBL/GenBank/DDBJ whole genome shotgun (WGS) entry which is preliminary data.</text>
</comment>
<keyword evidence="4" id="KW-0804">Transcription</keyword>
<keyword evidence="3 7" id="KW-0238">DNA-binding</keyword>
<feature type="domain" description="Response regulatory" evidence="8">
    <location>
        <begin position="4"/>
        <end position="117"/>
    </location>
</feature>
<evidence type="ECO:0000256" key="2">
    <source>
        <dbReference type="ARBA" id="ARBA00023015"/>
    </source>
</evidence>
<dbReference type="CDD" id="cd00383">
    <property type="entry name" value="trans_reg_C"/>
    <property type="match status" value="1"/>
</dbReference>
<dbReference type="SMART" id="SM00448">
    <property type="entry name" value="REC"/>
    <property type="match status" value="1"/>
</dbReference>
<comment type="function">
    <text evidence="5">May play the central regulatory role in sporulation. It may be an element of the effector pathway responsible for the activation of sporulation genes in response to nutritional stress. Spo0A may act in concert with spo0H (a sigma factor) to control the expression of some genes that are critical to the sporulation process.</text>
</comment>
<dbReference type="Pfam" id="PF00072">
    <property type="entry name" value="Response_reg"/>
    <property type="match status" value="1"/>
</dbReference>
<dbReference type="GO" id="GO:0000976">
    <property type="term" value="F:transcription cis-regulatory region binding"/>
    <property type="evidence" value="ECO:0007669"/>
    <property type="project" value="TreeGrafter"/>
</dbReference>
<dbReference type="InterPro" id="IPR036388">
    <property type="entry name" value="WH-like_DNA-bd_sf"/>
</dbReference>
<dbReference type="InterPro" id="IPR011006">
    <property type="entry name" value="CheY-like_superfamily"/>
</dbReference>
<dbReference type="GO" id="GO:0032993">
    <property type="term" value="C:protein-DNA complex"/>
    <property type="evidence" value="ECO:0007669"/>
    <property type="project" value="TreeGrafter"/>
</dbReference>
<dbReference type="EMBL" id="ABYU02000049">
    <property type="protein sequence ID" value="EEX20356.1"/>
    <property type="molecule type" value="Genomic_DNA"/>
</dbReference>
<dbReference type="InterPro" id="IPR039420">
    <property type="entry name" value="WalR-like"/>
</dbReference>
<dbReference type="GO" id="GO:0006355">
    <property type="term" value="P:regulation of DNA-templated transcription"/>
    <property type="evidence" value="ECO:0007669"/>
    <property type="project" value="InterPro"/>
</dbReference>
<dbReference type="RefSeq" id="WP_004223963.1">
    <property type="nucleotide sequence ID" value="NZ_CP022413.2"/>
</dbReference>
<keyword evidence="2" id="KW-0805">Transcription regulation</keyword>
<dbReference type="Pfam" id="PF00486">
    <property type="entry name" value="Trans_reg_C"/>
    <property type="match status" value="1"/>
</dbReference>
<dbReference type="CDD" id="cd17574">
    <property type="entry name" value="REC_OmpR"/>
    <property type="match status" value="1"/>
</dbReference>
<dbReference type="GO" id="GO:0005829">
    <property type="term" value="C:cytosol"/>
    <property type="evidence" value="ECO:0007669"/>
    <property type="project" value="TreeGrafter"/>
</dbReference>
<name>C9LCD2_BLAHA</name>
<accession>C9LCD2</accession>
<evidence type="ECO:0000256" key="5">
    <source>
        <dbReference type="ARBA" id="ARBA00024867"/>
    </source>
</evidence>
<dbReference type="Proteomes" id="UP000003755">
    <property type="component" value="Unassembled WGS sequence"/>
</dbReference>
<dbReference type="PANTHER" id="PTHR48111:SF73">
    <property type="entry name" value="ALKALINE PHOSPHATASE SYNTHESIS TRANSCRIPTIONAL REGULATORY PROTEIN PHOP"/>
    <property type="match status" value="1"/>
</dbReference>
<evidence type="ECO:0000256" key="3">
    <source>
        <dbReference type="ARBA" id="ARBA00023125"/>
    </source>
</evidence>
<evidence type="ECO:0000313" key="10">
    <source>
        <dbReference type="EMBL" id="EEX20356.1"/>
    </source>
</evidence>
<evidence type="ECO:0000256" key="7">
    <source>
        <dbReference type="PROSITE-ProRule" id="PRU01091"/>
    </source>
</evidence>
<dbReference type="PROSITE" id="PS51755">
    <property type="entry name" value="OMPR_PHOB"/>
    <property type="match status" value="1"/>
</dbReference>
<sequence>MKFHILITEDDENVANGLSDILKSYGYQVSVSDNSADTIEILNRENIALVILDVCLGEDSGYDLCKKIREFSDVPILFLTGCSSELELIRGFQVGGDDYVTKPFRMQELLVRIQAILRRSSLNKGEYYQSGELYYNHFTHQMIKGKEALPLTSVELKIAVLLLKSWPNTITRKDLLYHVWDNDFQFVEENTLNVNVSRLRDKLGTFEEAPYITTIRGVGYRWAVSVKRYQKPC</sequence>
<organism evidence="10 11">
    <name type="scientific">Blautia hansenii DSM 20583</name>
    <dbReference type="NCBI Taxonomy" id="537007"/>
    <lineage>
        <taxon>Bacteria</taxon>
        <taxon>Bacillati</taxon>
        <taxon>Bacillota</taxon>
        <taxon>Clostridia</taxon>
        <taxon>Lachnospirales</taxon>
        <taxon>Lachnospiraceae</taxon>
        <taxon>Blautia</taxon>
    </lineage>
</organism>
<dbReference type="SMART" id="SM00862">
    <property type="entry name" value="Trans_reg_C"/>
    <property type="match status" value="1"/>
</dbReference>
<dbReference type="GO" id="GO:0000156">
    <property type="term" value="F:phosphorelay response regulator activity"/>
    <property type="evidence" value="ECO:0007669"/>
    <property type="project" value="TreeGrafter"/>
</dbReference>
<evidence type="ECO:0000256" key="1">
    <source>
        <dbReference type="ARBA" id="ARBA00018672"/>
    </source>
</evidence>
<evidence type="ECO:0000256" key="4">
    <source>
        <dbReference type="ARBA" id="ARBA00023163"/>
    </source>
</evidence>